<proteinExistence type="predicted"/>
<evidence type="ECO:0000313" key="1">
    <source>
        <dbReference type="EMBL" id="MCI93884.1"/>
    </source>
</evidence>
<organism evidence="1 2">
    <name type="scientific">Trifolium medium</name>
    <dbReference type="NCBI Taxonomy" id="97028"/>
    <lineage>
        <taxon>Eukaryota</taxon>
        <taxon>Viridiplantae</taxon>
        <taxon>Streptophyta</taxon>
        <taxon>Embryophyta</taxon>
        <taxon>Tracheophyta</taxon>
        <taxon>Spermatophyta</taxon>
        <taxon>Magnoliopsida</taxon>
        <taxon>eudicotyledons</taxon>
        <taxon>Gunneridae</taxon>
        <taxon>Pentapetalae</taxon>
        <taxon>rosids</taxon>
        <taxon>fabids</taxon>
        <taxon>Fabales</taxon>
        <taxon>Fabaceae</taxon>
        <taxon>Papilionoideae</taxon>
        <taxon>50 kb inversion clade</taxon>
        <taxon>NPAAA clade</taxon>
        <taxon>Hologalegina</taxon>
        <taxon>IRL clade</taxon>
        <taxon>Trifolieae</taxon>
        <taxon>Trifolium</taxon>
    </lineage>
</organism>
<protein>
    <submittedName>
        <fullName evidence="1">Uncharacterized protein</fullName>
    </submittedName>
</protein>
<feature type="non-terminal residue" evidence="1">
    <location>
        <position position="25"/>
    </location>
</feature>
<name>A0A392VZP7_9FABA</name>
<evidence type="ECO:0000313" key="2">
    <source>
        <dbReference type="Proteomes" id="UP000265520"/>
    </source>
</evidence>
<keyword evidence="2" id="KW-1185">Reference proteome</keyword>
<dbReference type="EMBL" id="LXQA011341674">
    <property type="protein sequence ID" value="MCI93884.1"/>
    <property type="molecule type" value="Genomic_DNA"/>
</dbReference>
<dbReference type="AlphaFoldDB" id="A0A392VZP7"/>
<comment type="caution">
    <text evidence="1">The sequence shown here is derived from an EMBL/GenBank/DDBJ whole genome shotgun (WGS) entry which is preliminary data.</text>
</comment>
<dbReference type="Proteomes" id="UP000265520">
    <property type="component" value="Unassembled WGS sequence"/>
</dbReference>
<accession>A0A392VZP7</accession>
<reference evidence="1 2" key="1">
    <citation type="journal article" date="2018" name="Front. Plant Sci.">
        <title>Red Clover (Trifolium pratense) and Zigzag Clover (T. medium) - A Picture of Genomic Similarities and Differences.</title>
        <authorList>
            <person name="Dluhosova J."/>
            <person name="Istvanek J."/>
            <person name="Nedelnik J."/>
            <person name="Repkova J."/>
        </authorList>
    </citation>
    <scope>NUCLEOTIDE SEQUENCE [LARGE SCALE GENOMIC DNA]</scope>
    <source>
        <strain evidence="2">cv. 10/8</strain>
        <tissue evidence="1">Leaf</tissue>
    </source>
</reference>
<sequence length="25" mass="2823">MPRPDSNFVSSSVMVVIFEDTNHLT</sequence>